<evidence type="ECO:0000313" key="1">
    <source>
        <dbReference type="EMBL" id="CCG86483.1"/>
    </source>
</evidence>
<organism evidence="1 2">
    <name type="scientific">Erwinia piriflorinigrans CFBP 5888</name>
    <dbReference type="NCBI Taxonomy" id="1161919"/>
    <lineage>
        <taxon>Bacteria</taxon>
        <taxon>Pseudomonadati</taxon>
        <taxon>Pseudomonadota</taxon>
        <taxon>Gammaproteobacteria</taxon>
        <taxon>Enterobacterales</taxon>
        <taxon>Erwiniaceae</taxon>
        <taxon>Erwinia</taxon>
    </lineage>
</organism>
<sequence length="60" mass="6729">MARQQRCNVGLGDNPALRSVARKNTSECLINQFIVNPHTLKTECLNAKDLQYPESSKRGI</sequence>
<keyword evidence="2" id="KW-1185">Reference proteome</keyword>
<name>V5Z5F4_9GAMM</name>
<dbReference type="STRING" id="1161919.EPIR_1118"/>
<evidence type="ECO:0000313" key="2">
    <source>
        <dbReference type="Proteomes" id="UP000018217"/>
    </source>
</evidence>
<gene>
    <name evidence="1" type="ORF">EPIR_1118</name>
</gene>
<dbReference type="AlphaFoldDB" id="V5Z5F4"/>
<proteinExistence type="predicted"/>
<dbReference type="EMBL" id="CAHS01000013">
    <property type="protein sequence ID" value="CCG86483.1"/>
    <property type="molecule type" value="Genomic_DNA"/>
</dbReference>
<protein>
    <submittedName>
        <fullName evidence="1">Uncharacterized protein</fullName>
    </submittedName>
</protein>
<accession>V5Z5F4</accession>
<comment type="caution">
    <text evidence="1">The sequence shown here is derived from an EMBL/GenBank/DDBJ whole genome shotgun (WGS) entry which is preliminary data.</text>
</comment>
<dbReference type="Proteomes" id="UP000018217">
    <property type="component" value="Unassembled WGS sequence"/>
</dbReference>
<reference evidence="1 2" key="1">
    <citation type="journal article" date="2013" name="Syst. Appl. Microbiol.">
        <title>Phylogenetic position and virulence apparatus of the pear flower necrosis pathogen Erwinia piriflorinigrans CFBP 5888T as assessed by comparative genomics.</title>
        <authorList>
            <person name="Smits T.H."/>
            <person name="Rezzonico F."/>
            <person name="Lopez M.M."/>
            <person name="Blom J."/>
            <person name="Goesmann A."/>
            <person name="Frey J.E."/>
            <person name="Duffy B."/>
        </authorList>
    </citation>
    <scope>NUCLEOTIDE SEQUENCE [LARGE SCALE GENOMIC DNA]</scope>
    <source>
        <strain evidence="2">CFBP5888</strain>
    </source>
</reference>